<dbReference type="GO" id="GO:0005737">
    <property type="term" value="C:cytoplasm"/>
    <property type="evidence" value="ECO:0007669"/>
    <property type="project" value="UniProtKB-SubCell"/>
</dbReference>
<dbReference type="GO" id="GO:0008033">
    <property type="term" value="P:tRNA processing"/>
    <property type="evidence" value="ECO:0007669"/>
    <property type="project" value="UniProtKB-KW"/>
</dbReference>
<dbReference type="EMBL" id="SEUK01000049">
    <property type="protein sequence ID" value="KAA1160245.1"/>
    <property type="molecule type" value="Genomic_DNA"/>
</dbReference>
<comment type="similarity">
    <text evidence="3">Belongs to the ribonuclease III family.</text>
</comment>
<comment type="subunit">
    <text evidence="4 15">Homodimer.</text>
</comment>
<dbReference type="GO" id="GO:0010468">
    <property type="term" value="P:regulation of gene expression"/>
    <property type="evidence" value="ECO:0007669"/>
    <property type="project" value="TreeGrafter"/>
</dbReference>
<evidence type="ECO:0000256" key="2">
    <source>
        <dbReference type="ARBA" id="ARBA00004496"/>
    </source>
</evidence>
<comment type="cofactor">
    <cofactor evidence="15">
        <name>Mg(2+)</name>
        <dbReference type="ChEBI" id="CHEBI:18420"/>
    </cofactor>
</comment>
<dbReference type="PANTHER" id="PTHR11207">
    <property type="entry name" value="RIBONUCLEASE III"/>
    <property type="match status" value="1"/>
</dbReference>
<evidence type="ECO:0000256" key="6">
    <source>
        <dbReference type="ARBA" id="ARBA00022552"/>
    </source>
</evidence>
<comment type="subcellular location">
    <subcellularLocation>
        <location evidence="2 15">Cytoplasm</location>
    </subcellularLocation>
</comment>
<evidence type="ECO:0000256" key="13">
    <source>
        <dbReference type="ARBA" id="ARBA00022842"/>
    </source>
</evidence>
<dbReference type="InterPro" id="IPR036389">
    <property type="entry name" value="RNase_III_sf"/>
</dbReference>
<feature type="binding site" evidence="15">
    <location>
        <position position="113"/>
    </location>
    <ligand>
        <name>Mg(2+)</name>
        <dbReference type="ChEBI" id="CHEBI:18420"/>
    </ligand>
</feature>
<keyword evidence="15" id="KW-0699">rRNA-binding</keyword>
<dbReference type="FunFam" id="3.30.160.20:FF:000003">
    <property type="entry name" value="Ribonuclease 3"/>
    <property type="match status" value="1"/>
</dbReference>
<feature type="binding site" evidence="15">
    <location>
        <position position="116"/>
    </location>
    <ligand>
        <name>Mg(2+)</name>
        <dbReference type="ChEBI" id="CHEBI:18420"/>
    </ligand>
</feature>
<dbReference type="OrthoDB" id="9805026at2"/>
<dbReference type="CDD" id="cd10845">
    <property type="entry name" value="DSRM_RNAse_III_family"/>
    <property type="match status" value="1"/>
</dbReference>
<dbReference type="Gene3D" id="1.10.1520.10">
    <property type="entry name" value="Ribonuclease III domain"/>
    <property type="match status" value="1"/>
</dbReference>
<dbReference type="SUPFAM" id="SSF54768">
    <property type="entry name" value="dsRNA-binding domain-like"/>
    <property type="match status" value="1"/>
</dbReference>
<dbReference type="PROSITE" id="PS50137">
    <property type="entry name" value="DS_RBD"/>
    <property type="match status" value="1"/>
</dbReference>
<dbReference type="Proteomes" id="UP000324162">
    <property type="component" value="Unassembled WGS sequence"/>
</dbReference>
<evidence type="ECO:0000313" key="18">
    <source>
        <dbReference type="EMBL" id="KAA1155727.1"/>
    </source>
</evidence>
<dbReference type="RefSeq" id="WP_007377527.1">
    <property type="nucleotide sequence ID" value="NZ_JBBMQV010000023.1"/>
</dbReference>
<comment type="catalytic activity">
    <reaction evidence="1 15">
        <text>Endonucleolytic cleavage to 5'-phosphomonoester.</text>
        <dbReference type="EC" id="3.1.26.3"/>
    </reaction>
</comment>
<keyword evidence="14 15" id="KW-0694">RNA-binding</keyword>
<dbReference type="SMART" id="SM00358">
    <property type="entry name" value="DSRM"/>
    <property type="match status" value="1"/>
</dbReference>
<feature type="domain" description="DRBM" evidence="16">
    <location>
        <begin position="154"/>
        <end position="223"/>
    </location>
</feature>
<accession>A0A063KSC7</accession>
<dbReference type="GO" id="GO:0042802">
    <property type="term" value="F:identical protein binding"/>
    <property type="evidence" value="ECO:0007669"/>
    <property type="project" value="UniProtKB-ARBA"/>
</dbReference>
<keyword evidence="5 15" id="KW-0963">Cytoplasm</keyword>
<keyword evidence="6 15" id="KW-0698">rRNA processing</keyword>
<dbReference type="NCBIfam" id="TIGR02191">
    <property type="entry name" value="RNaseIII"/>
    <property type="match status" value="1"/>
</dbReference>
<dbReference type="GO" id="GO:0046872">
    <property type="term" value="F:metal ion binding"/>
    <property type="evidence" value="ECO:0007669"/>
    <property type="project" value="UniProtKB-KW"/>
</dbReference>
<dbReference type="InterPro" id="IPR011907">
    <property type="entry name" value="RNase_III"/>
</dbReference>
<dbReference type="SMART" id="SM00535">
    <property type="entry name" value="RIBOc"/>
    <property type="match status" value="1"/>
</dbReference>
<dbReference type="Pfam" id="PF00035">
    <property type="entry name" value="dsrm"/>
    <property type="match status" value="1"/>
</dbReference>
<dbReference type="GO" id="GO:0004525">
    <property type="term" value="F:ribonuclease III activity"/>
    <property type="evidence" value="ECO:0007669"/>
    <property type="project" value="UniProtKB-UniRule"/>
</dbReference>
<name>A0A063KSC7_9GAMM</name>
<evidence type="ECO:0000256" key="3">
    <source>
        <dbReference type="ARBA" id="ARBA00010183"/>
    </source>
</evidence>
<dbReference type="Pfam" id="PF14622">
    <property type="entry name" value="Ribonucleas_3_3"/>
    <property type="match status" value="1"/>
</dbReference>
<evidence type="ECO:0000256" key="7">
    <source>
        <dbReference type="ARBA" id="ARBA00022664"/>
    </source>
</evidence>
<dbReference type="EMBL" id="JJNZ01000021">
    <property type="protein sequence ID" value="KDC51770.1"/>
    <property type="molecule type" value="Genomic_DNA"/>
</dbReference>
<comment type="function">
    <text evidence="15">Digests double-stranded RNA. Involved in the processing of primary rRNA transcript to yield the immediate precursors to the large and small rRNAs (23S and 16S). Processes some mRNAs, and tRNAs when they are encoded in the rRNA operon. Processes pre-crRNA and tracrRNA of type II CRISPR loci if present in the organism.</text>
</comment>
<dbReference type="InterPro" id="IPR014720">
    <property type="entry name" value="dsRBD_dom"/>
</dbReference>
<dbReference type="CDD" id="cd00593">
    <property type="entry name" value="RIBOc"/>
    <property type="match status" value="1"/>
</dbReference>
<keyword evidence="10 15" id="KW-0479">Metal-binding</keyword>
<gene>
    <name evidence="15 20" type="primary">rnc</name>
    <name evidence="20" type="ORF">DC53_07380</name>
    <name evidence="19" type="ORF">EU508_10920</name>
    <name evidence="18" type="ORF">EU509_11465</name>
</gene>
<dbReference type="GO" id="GO:0019843">
    <property type="term" value="F:rRNA binding"/>
    <property type="evidence" value="ECO:0007669"/>
    <property type="project" value="UniProtKB-KW"/>
</dbReference>
<evidence type="ECO:0000256" key="9">
    <source>
        <dbReference type="ARBA" id="ARBA00022722"/>
    </source>
</evidence>
<dbReference type="Proteomes" id="UP000322915">
    <property type="component" value="Unassembled WGS sequence"/>
</dbReference>
<reference evidence="22 23" key="2">
    <citation type="submission" date="2019-01" db="EMBL/GenBank/DDBJ databases">
        <title>Genome sequences of marine Pseudoalteromonas species.</title>
        <authorList>
            <person name="Boraston A.B."/>
            <person name="Hehemann J.-H."/>
            <person name="Vickers C.J."/>
            <person name="Salama-Alber O."/>
            <person name="Abe K."/>
            <person name="Hettle A.J."/>
        </authorList>
    </citation>
    <scope>NUCLEOTIDE SEQUENCE [LARGE SCALE GENOMIC DNA]</scope>
    <source>
        <strain evidence="19 23">PS42</strain>
        <strain evidence="18 22">PS47</strain>
    </source>
</reference>
<protein>
    <recommendedName>
        <fullName evidence="15">Ribonuclease 3</fullName>
        <ecNumber evidence="15">3.1.26.3</ecNumber>
    </recommendedName>
    <alternativeName>
        <fullName evidence="15">Ribonuclease III</fullName>
        <shortName evidence="15">RNase III</shortName>
    </alternativeName>
</protein>
<keyword evidence="13 15" id="KW-0460">Magnesium</keyword>
<keyword evidence="12 15" id="KW-0378">Hydrolase</keyword>
<evidence type="ECO:0000313" key="21">
    <source>
        <dbReference type="Proteomes" id="UP000027154"/>
    </source>
</evidence>
<evidence type="ECO:0000313" key="19">
    <source>
        <dbReference type="EMBL" id="KAA1160245.1"/>
    </source>
</evidence>
<keyword evidence="8 15" id="KW-0819">tRNA processing</keyword>
<comment type="caution">
    <text evidence="19">The sequence shown here is derived from an EMBL/GenBank/DDBJ whole genome shotgun (WGS) entry which is preliminary data.</text>
</comment>
<dbReference type="PROSITE" id="PS50142">
    <property type="entry name" value="RNASE_3_2"/>
    <property type="match status" value="1"/>
</dbReference>
<feature type="active site" evidence="15">
    <location>
        <position position="44"/>
    </location>
</feature>
<dbReference type="GO" id="GO:0006397">
    <property type="term" value="P:mRNA processing"/>
    <property type="evidence" value="ECO:0007669"/>
    <property type="project" value="UniProtKB-UniRule"/>
</dbReference>
<evidence type="ECO:0000259" key="17">
    <source>
        <dbReference type="PROSITE" id="PS50142"/>
    </source>
</evidence>
<dbReference type="SUPFAM" id="SSF69065">
    <property type="entry name" value="RNase III domain-like"/>
    <property type="match status" value="1"/>
</dbReference>
<keyword evidence="9 15" id="KW-0540">Nuclease</keyword>
<evidence type="ECO:0000256" key="4">
    <source>
        <dbReference type="ARBA" id="ARBA00011738"/>
    </source>
</evidence>
<dbReference type="Gene3D" id="3.30.160.20">
    <property type="match status" value="1"/>
</dbReference>
<dbReference type="EMBL" id="SEUJ01000071">
    <property type="protein sequence ID" value="KAA1155727.1"/>
    <property type="molecule type" value="Genomic_DNA"/>
</dbReference>
<evidence type="ECO:0000313" key="23">
    <source>
        <dbReference type="Proteomes" id="UP000324162"/>
    </source>
</evidence>
<dbReference type="PANTHER" id="PTHR11207:SF0">
    <property type="entry name" value="RIBONUCLEASE 3"/>
    <property type="match status" value="1"/>
</dbReference>
<keyword evidence="7 15" id="KW-0507">mRNA processing</keyword>
<proteinExistence type="inferred from homology"/>
<evidence type="ECO:0000256" key="15">
    <source>
        <dbReference type="HAMAP-Rule" id="MF_00104"/>
    </source>
</evidence>
<reference evidence="20 21" key="1">
    <citation type="submission" date="2014-04" db="EMBL/GenBank/DDBJ databases">
        <title>Pseudoalteromonas galatheae sp. nov., isolated from a deep-sea polychaete near Canal Concepcion, Chile.</title>
        <authorList>
            <person name="Machado H.R."/>
            <person name="Gram L."/>
            <person name="Vynne N.G."/>
        </authorList>
    </citation>
    <scope>NUCLEOTIDE SEQUENCE [LARGE SCALE GENOMIC DNA]</scope>
    <source>
        <strain evidence="20 21">KMM216</strain>
    </source>
</reference>
<evidence type="ECO:0000256" key="10">
    <source>
        <dbReference type="ARBA" id="ARBA00022723"/>
    </source>
</evidence>
<dbReference type="GO" id="GO:0006364">
    <property type="term" value="P:rRNA processing"/>
    <property type="evidence" value="ECO:0007669"/>
    <property type="project" value="UniProtKB-UniRule"/>
</dbReference>
<keyword evidence="22" id="KW-1185">Reference proteome</keyword>
<feature type="active site" evidence="15">
    <location>
        <position position="116"/>
    </location>
</feature>
<evidence type="ECO:0000256" key="8">
    <source>
        <dbReference type="ARBA" id="ARBA00022694"/>
    </source>
</evidence>
<dbReference type="AlphaFoldDB" id="A0A063KSC7"/>
<organism evidence="19 23">
    <name type="scientific">Pseudoalteromonas fuliginea</name>
    <dbReference type="NCBI Taxonomy" id="1872678"/>
    <lineage>
        <taxon>Bacteria</taxon>
        <taxon>Pseudomonadati</taxon>
        <taxon>Pseudomonadota</taxon>
        <taxon>Gammaproteobacteria</taxon>
        <taxon>Alteromonadales</taxon>
        <taxon>Pseudoalteromonadaceae</taxon>
        <taxon>Pseudoalteromonas</taxon>
    </lineage>
</organism>
<dbReference type="EC" id="3.1.26.3" evidence="15"/>
<dbReference type="HAMAP" id="MF_00104">
    <property type="entry name" value="RNase_III"/>
    <property type="match status" value="1"/>
</dbReference>
<evidence type="ECO:0000256" key="14">
    <source>
        <dbReference type="ARBA" id="ARBA00022884"/>
    </source>
</evidence>
<evidence type="ECO:0000259" key="16">
    <source>
        <dbReference type="PROSITE" id="PS50137"/>
    </source>
</evidence>
<evidence type="ECO:0000256" key="1">
    <source>
        <dbReference type="ARBA" id="ARBA00000109"/>
    </source>
</evidence>
<dbReference type="GO" id="GO:0003725">
    <property type="term" value="F:double-stranded RNA binding"/>
    <property type="evidence" value="ECO:0007669"/>
    <property type="project" value="TreeGrafter"/>
</dbReference>
<keyword evidence="11 15" id="KW-0255">Endonuclease</keyword>
<evidence type="ECO:0000256" key="5">
    <source>
        <dbReference type="ARBA" id="ARBA00022490"/>
    </source>
</evidence>
<evidence type="ECO:0000313" key="20">
    <source>
        <dbReference type="EMBL" id="KDC51770.1"/>
    </source>
</evidence>
<evidence type="ECO:0000313" key="22">
    <source>
        <dbReference type="Proteomes" id="UP000322915"/>
    </source>
</evidence>
<feature type="domain" description="RNase III" evidence="17">
    <location>
        <begin position="5"/>
        <end position="127"/>
    </location>
</feature>
<evidence type="ECO:0000256" key="12">
    <source>
        <dbReference type="ARBA" id="ARBA00022801"/>
    </source>
</evidence>
<dbReference type="PROSITE" id="PS00517">
    <property type="entry name" value="RNASE_3_1"/>
    <property type="match status" value="1"/>
</dbReference>
<evidence type="ECO:0000256" key="11">
    <source>
        <dbReference type="ARBA" id="ARBA00022759"/>
    </source>
</evidence>
<dbReference type="FunFam" id="1.10.1520.10:FF:000001">
    <property type="entry name" value="Ribonuclease 3"/>
    <property type="match status" value="1"/>
</dbReference>
<feature type="binding site" evidence="15">
    <location>
        <position position="40"/>
    </location>
    <ligand>
        <name>Mg(2+)</name>
        <dbReference type="ChEBI" id="CHEBI:18420"/>
    </ligand>
</feature>
<dbReference type="Proteomes" id="UP000027154">
    <property type="component" value="Unassembled WGS sequence"/>
</dbReference>
<sequence length="225" mass="24872">MKKNVTELYDKIGYVFTDQGLLEQAMTHRSHKGQHNERLEFLGDSILSFVIANALYAKFPKAREGDLSRMRSTLVRGQTLAEFGLEFGLGDYLRLGPGELKSGGFRRESTLADAVEAIIGAAFLDSGIDRCGELILAWYESRLDAISPGLNQKDPKTLLQEHLQGRKLPLPGYTVVDTKGQAHNQTFTVECIVDGMDSIISVGSSRRKAEQKAAEKALKIIKNES</sequence>
<dbReference type="InterPro" id="IPR000999">
    <property type="entry name" value="RNase_III_dom"/>
</dbReference>